<dbReference type="SUPFAM" id="SSF55874">
    <property type="entry name" value="ATPase domain of HSP90 chaperone/DNA topoisomerase II/histidine kinase"/>
    <property type="match status" value="1"/>
</dbReference>
<dbReference type="GO" id="GO:0005524">
    <property type="term" value="F:ATP binding"/>
    <property type="evidence" value="ECO:0007669"/>
    <property type="project" value="UniProtKB-KW"/>
</dbReference>
<keyword evidence="1" id="KW-0812">Transmembrane</keyword>
<keyword evidence="4" id="KW-1185">Reference proteome</keyword>
<dbReference type="Pfam" id="PF02518">
    <property type="entry name" value="HATPase_c"/>
    <property type="match status" value="1"/>
</dbReference>
<proteinExistence type="predicted"/>
<evidence type="ECO:0000256" key="1">
    <source>
        <dbReference type="SAM" id="Phobius"/>
    </source>
</evidence>
<accession>A0ABR8S185</accession>
<gene>
    <name evidence="3" type="ORF">H9651_06325</name>
</gene>
<dbReference type="InterPro" id="IPR036890">
    <property type="entry name" value="HATPase_C_sf"/>
</dbReference>
<keyword evidence="3" id="KW-0547">Nucleotide-binding</keyword>
<dbReference type="EMBL" id="JACSQP010000003">
    <property type="protein sequence ID" value="MBD7957247.1"/>
    <property type="molecule type" value="Genomic_DNA"/>
</dbReference>
<dbReference type="Gene3D" id="3.30.565.10">
    <property type="entry name" value="Histidine kinase-like ATPase, C-terminal domain"/>
    <property type="match status" value="1"/>
</dbReference>
<evidence type="ECO:0000313" key="4">
    <source>
        <dbReference type="Proteomes" id="UP000648352"/>
    </source>
</evidence>
<name>A0ABR8S185_9MICO</name>
<reference evidence="3 4" key="1">
    <citation type="submission" date="2020-08" db="EMBL/GenBank/DDBJ databases">
        <title>A Genomic Blueprint of the Chicken Gut Microbiome.</title>
        <authorList>
            <person name="Gilroy R."/>
            <person name="Ravi A."/>
            <person name="Getino M."/>
            <person name="Pursley I."/>
            <person name="Horton D.L."/>
            <person name="Alikhan N.-F."/>
            <person name="Baker D."/>
            <person name="Gharbi K."/>
            <person name="Hall N."/>
            <person name="Watson M."/>
            <person name="Adriaenssens E.M."/>
            <person name="Foster-Nyarko E."/>
            <person name="Jarju S."/>
            <person name="Secka A."/>
            <person name="Antonio M."/>
            <person name="Oren A."/>
            <person name="Chaudhuri R."/>
            <person name="La Ragione R.M."/>
            <person name="Hildebrand F."/>
            <person name="Pallen M.J."/>
        </authorList>
    </citation>
    <scope>NUCLEOTIDE SEQUENCE [LARGE SCALE GENOMIC DNA]</scope>
    <source>
        <strain evidence="3 4">Sa4CUA7</strain>
    </source>
</reference>
<evidence type="ECO:0000259" key="2">
    <source>
        <dbReference type="Pfam" id="PF02518"/>
    </source>
</evidence>
<keyword evidence="1" id="KW-1133">Transmembrane helix</keyword>
<feature type="transmembrane region" description="Helical" evidence="1">
    <location>
        <begin position="87"/>
        <end position="106"/>
    </location>
</feature>
<keyword evidence="1" id="KW-0472">Membrane</keyword>
<sequence>MLAEAHGTFGHTADTAAGMATFTRARVVRFTTLAVGAGCIALGVHALLTALGSTEEQGDWRIALMIVVFVPLAAMIVACLVGRGVHLAAGVFAVAYPIALLAWPLATAGSQPAPDDGPWIWLLLNIATVAAVLAFPFPLQIAWTVLVPVQYGVVRLAQAEFAPEFWAPVILDVVYAIILATVLLTLDRVYRAVATRVDRARVDAVASYAAAAAADAAERERIAVAALMHDSVLAALIAAERADSPREHGLAVAMAREALTRLANAEQDVGEGPDAPIGVGELVERLERGAREVGIELQADRILVDETLTIPGRVGRALALAATQAVANAVEHAASAGLEVTVSDGDEPGGVVIVIRDHGTGFDLTTVPDDRLGIRASIYARVAAVGGRAHVAPTARGTTITLEWSPPA</sequence>
<organism evidence="3 4">
    <name type="scientific">Microbacterium pullorum</name>
    <dbReference type="NCBI Taxonomy" id="2762236"/>
    <lineage>
        <taxon>Bacteria</taxon>
        <taxon>Bacillati</taxon>
        <taxon>Actinomycetota</taxon>
        <taxon>Actinomycetes</taxon>
        <taxon>Micrococcales</taxon>
        <taxon>Microbacteriaceae</taxon>
        <taxon>Microbacterium</taxon>
    </lineage>
</organism>
<keyword evidence="3" id="KW-0067">ATP-binding</keyword>
<dbReference type="InterPro" id="IPR003594">
    <property type="entry name" value="HATPase_dom"/>
</dbReference>
<feature type="transmembrane region" description="Helical" evidence="1">
    <location>
        <begin position="165"/>
        <end position="186"/>
    </location>
</feature>
<dbReference type="Proteomes" id="UP000648352">
    <property type="component" value="Unassembled WGS sequence"/>
</dbReference>
<feature type="transmembrane region" description="Helical" evidence="1">
    <location>
        <begin position="60"/>
        <end position="80"/>
    </location>
</feature>
<protein>
    <submittedName>
        <fullName evidence="3">ATP-binding protein</fullName>
    </submittedName>
</protein>
<evidence type="ECO:0000313" key="3">
    <source>
        <dbReference type="EMBL" id="MBD7957247.1"/>
    </source>
</evidence>
<comment type="caution">
    <text evidence="3">The sequence shown here is derived from an EMBL/GenBank/DDBJ whole genome shotgun (WGS) entry which is preliminary data.</text>
</comment>
<feature type="transmembrane region" description="Helical" evidence="1">
    <location>
        <begin position="27"/>
        <end position="48"/>
    </location>
</feature>
<feature type="domain" description="Histidine kinase/HSP90-like ATPase" evidence="2">
    <location>
        <begin position="317"/>
        <end position="404"/>
    </location>
</feature>
<feature type="transmembrane region" description="Helical" evidence="1">
    <location>
        <begin position="118"/>
        <end position="135"/>
    </location>
</feature>